<evidence type="ECO:0000313" key="2">
    <source>
        <dbReference type="EMBL" id="KAJ8888855.1"/>
    </source>
</evidence>
<dbReference type="SUPFAM" id="SSF57184">
    <property type="entry name" value="Growth factor receptor domain"/>
    <property type="match status" value="1"/>
</dbReference>
<organism evidence="2 3">
    <name type="scientific">Dryococelus australis</name>
    <dbReference type="NCBI Taxonomy" id="614101"/>
    <lineage>
        <taxon>Eukaryota</taxon>
        <taxon>Metazoa</taxon>
        <taxon>Ecdysozoa</taxon>
        <taxon>Arthropoda</taxon>
        <taxon>Hexapoda</taxon>
        <taxon>Insecta</taxon>
        <taxon>Pterygota</taxon>
        <taxon>Neoptera</taxon>
        <taxon>Polyneoptera</taxon>
        <taxon>Phasmatodea</taxon>
        <taxon>Verophasmatodea</taxon>
        <taxon>Anareolatae</taxon>
        <taxon>Phasmatidae</taxon>
        <taxon>Eurycanthinae</taxon>
        <taxon>Dryococelus</taxon>
    </lineage>
</organism>
<dbReference type="InterPro" id="IPR009030">
    <property type="entry name" value="Growth_fac_rcpt_cys_sf"/>
</dbReference>
<feature type="region of interest" description="Disordered" evidence="1">
    <location>
        <begin position="229"/>
        <end position="286"/>
    </location>
</feature>
<protein>
    <recommendedName>
        <fullName evidence="4">EGF-like domain-containing protein</fullName>
    </recommendedName>
</protein>
<accession>A0ABQ9HWU9</accession>
<sequence length="286" mass="30854">MNKVMRLMSMLMLHKAEEYITCIQIHFKQGFQKCSFYLRCAECEVVCADLKPGRYVSLEEDAPCDVLCADKSSCCDDEASCSCGVDTGHYACVCPPGHYGSGLHRSCKGTYQGGACHRKSAFIVERRAERRAARFIAIFDSCVPLAKGCGDVAACPNGTYSDGAVPGDESVCLPCPDANHVTLPPAASPQHCRCKEGFVAHGDHCEGQSIAFETARVALKETENVDTVGAKTAHSISETEDAQNQRSSMNMEGGSSLQKNVTSDTGMCNVDEDVQDDLATHIQETD</sequence>
<keyword evidence="3" id="KW-1185">Reference proteome</keyword>
<evidence type="ECO:0000256" key="1">
    <source>
        <dbReference type="SAM" id="MobiDB-lite"/>
    </source>
</evidence>
<gene>
    <name evidence="2" type="ORF">PR048_008349</name>
</gene>
<proteinExistence type="predicted"/>
<reference evidence="2 3" key="1">
    <citation type="submission" date="2023-02" db="EMBL/GenBank/DDBJ databases">
        <title>LHISI_Scaffold_Assembly.</title>
        <authorList>
            <person name="Stuart O.P."/>
            <person name="Cleave R."/>
            <person name="Magrath M.J.L."/>
            <person name="Mikheyev A.S."/>
        </authorList>
    </citation>
    <scope>NUCLEOTIDE SEQUENCE [LARGE SCALE GENOMIC DNA]</scope>
    <source>
        <strain evidence="2">Daus_M_001</strain>
        <tissue evidence="2">Leg muscle</tissue>
    </source>
</reference>
<comment type="caution">
    <text evidence="2">The sequence shown here is derived from an EMBL/GenBank/DDBJ whole genome shotgun (WGS) entry which is preliminary data.</text>
</comment>
<dbReference type="EMBL" id="JARBHB010000003">
    <property type="protein sequence ID" value="KAJ8888855.1"/>
    <property type="molecule type" value="Genomic_DNA"/>
</dbReference>
<evidence type="ECO:0008006" key="4">
    <source>
        <dbReference type="Google" id="ProtNLM"/>
    </source>
</evidence>
<evidence type="ECO:0000313" key="3">
    <source>
        <dbReference type="Proteomes" id="UP001159363"/>
    </source>
</evidence>
<name>A0ABQ9HWU9_9NEOP</name>
<dbReference type="Proteomes" id="UP001159363">
    <property type="component" value="Chromosome 3"/>
</dbReference>
<feature type="compositionally biased region" description="Polar residues" evidence="1">
    <location>
        <begin position="242"/>
        <end position="266"/>
    </location>
</feature>